<evidence type="ECO:0000313" key="3">
    <source>
        <dbReference type="Proteomes" id="UP000179129"/>
    </source>
</evidence>
<name>A0A1F5YJP5_9BACT</name>
<gene>
    <name evidence="2" type="ORF">A3F83_05815</name>
</gene>
<evidence type="ECO:0000313" key="2">
    <source>
        <dbReference type="EMBL" id="OGG00428.1"/>
    </source>
</evidence>
<proteinExistence type="predicted"/>
<organism evidence="2 3">
    <name type="scientific">Candidatus Glassbacteria bacterium RIFCSPLOWO2_12_FULL_58_11</name>
    <dbReference type="NCBI Taxonomy" id="1817867"/>
    <lineage>
        <taxon>Bacteria</taxon>
        <taxon>Candidatus Glassiibacteriota</taxon>
    </lineage>
</organism>
<protein>
    <submittedName>
        <fullName evidence="2">Uncharacterized protein</fullName>
    </submittedName>
</protein>
<feature type="transmembrane region" description="Helical" evidence="1">
    <location>
        <begin position="57"/>
        <end position="75"/>
    </location>
</feature>
<reference evidence="2 3" key="1">
    <citation type="journal article" date="2016" name="Nat. Commun.">
        <title>Thousands of microbial genomes shed light on interconnected biogeochemical processes in an aquifer system.</title>
        <authorList>
            <person name="Anantharaman K."/>
            <person name="Brown C.T."/>
            <person name="Hug L.A."/>
            <person name="Sharon I."/>
            <person name="Castelle C.J."/>
            <person name="Probst A.J."/>
            <person name="Thomas B.C."/>
            <person name="Singh A."/>
            <person name="Wilkins M.J."/>
            <person name="Karaoz U."/>
            <person name="Brodie E.L."/>
            <person name="Williams K.H."/>
            <person name="Hubbard S.S."/>
            <person name="Banfield J.F."/>
        </authorList>
    </citation>
    <scope>NUCLEOTIDE SEQUENCE [LARGE SCALE GENOMIC DNA]</scope>
</reference>
<dbReference type="EMBL" id="MFIX01000258">
    <property type="protein sequence ID" value="OGG00428.1"/>
    <property type="molecule type" value="Genomic_DNA"/>
</dbReference>
<keyword evidence="1" id="KW-0812">Transmembrane</keyword>
<dbReference type="AlphaFoldDB" id="A0A1F5YJP5"/>
<accession>A0A1F5YJP5</accession>
<evidence type="ECO:0000256" key="1">
    <source>
        <dbReference type="SAM" id="Phobius"/>
    </source>
</evidence>
<sequence>MKTLAGRKSRAERRGFVDKLWIIVELGLALTLGKQGKVVRFYPAKEREKNRPMRKKVPLMEAVALGLYLLIRVGATHASPLRRSRLTLEPRALREPPLRNEAYSG</sequence>
<dbReference type="Proteomes" id="UP000179129">
    <property type="component" value="Unassembled WGS sequence"/>
</dbReference>
<keyword evidence="1" id="KW-0472">Membrane</keyword>
<keyword evidence="1" id="KW-1133">Transmembrane helix</keyword>
<comment type="caution">
    <text evidence="2">The sequence shown here is derived from an EMBL/GenBank/DDBJ whole genome shotgun (WGS) entry which is preliminary data.</text>
</comment>